<evidence type="ECO:0008006" key="3">
    <source>
        <dbReference type="Google" id="ProtNLM"/>
    </source>
</evidence>
<reference evidence="2" key="1">
    <citation type="journal article" date="2019" name="Int. J. Syst. Evol. Microbiol.">
        <title>The Global Catalogue of Microorganisms (GCM) 10K type strain sequencing project: providing services to taxonomists for standard genome sequencing and annotation.</title>
        <authorList>
            <consortium name="The Broad Institute Genomics Platform"/>
            <consortium name="The Broad Institute Genome Sequencing Center for Infectious Disease"/>
            <person name="Wu L."/>
            <person name="Ma J."/>
        </authorList>
    </citation>
    <scope>NUCLEOTIDE SEQUENCE [LARGE SCALE GENOMIC DNA]</scope>
    <source>
        <strain evidence="2">KCTC 52231</strain>
    </source>
</reference>
<dbReference type="Proteomes" id="UP001595647">
    <property type="component" value="Unassembled WGS sequence"/>
</dbReference>
<protein>
    <recommendedName>
        <fullName evidence="3">Glycosyltransferase involved in cell wall biosynthesis</fullName>
    </recommendedName>
</protein>
<organism evidence="1 2">
    <name type="scientific">Ciceribacter thiooxidans</name>
    <dbReference type="NCBI Taxonomy" id="1969821"/>
    <lineage>
        <taxon>Bacteria</taxon>
        <taxon>Pseudomonadati</taxon>
        <taxon>Pseudomonadota</taxon>
        <taxon>Alphaproteobacteria</taxon>
        <taxon>Hyphomicrobiales</taxon>
        <taxon>Rhizobiaceae</taxon>
        <taxon>Ciceribacter</taxon>
    </lineage>
</organism>
<keyword evidence="2" id="KW-1185">Reference proteome</keyword>
<dbReference type="SUPFAM" id="SSF53756">
    <property type="entry name" value="UDP-Glycosyltransferase/glycogen phosphorylase"/>
    <property type="match status" value="1"/>
</dbReference>
<dbReference type="EMBL" id="JBHRTG010000019">
    <property type="protein sequence ID" value="MFC3164854.1"/>
    <property type="molecule type" value="Genomic_DNA"/>
</dbReference>
<gene>
    <name evidence="1" type="ORF">ACFOHV_16365</name>
</gene>
<sequence length="386" mass="42534">MAATYPLATRLIKELAFGDVHWMISGDSMPRHDGLLSLLARFLPTPRLRPGATGRARRPVKRIVVFGRHPNPSSDYYFAARLAAEGMPPHAFVDVRERDLSSLDADGTFVVICRYASASVLDWIEAEYSRLAGVGLFLDDDIPAVITGRDAPLAYRFLLFLRALRPLRRLNRHLDITWASTPQLADRLAPAGARVLLPAPPEGLWNGSDRTQNATRGTVLIAYHATGVHVEEHRFLKPIIQEVLALRPGTEFEVFGSPKVENVWRGMERVTLRRPVSWTEYLGEMLATHIDIMLVPLAPSSVNDCRSPTKRIDVARAGAAGVFSISPAYGPPDADAEILLPYDRVVWRDAILTLIDDPVRRAAAAAATRARVAAMTRAASEGLDLS</sequence>
<dbReference type="RefSeq" id="WP_182307945.1">
    <property type="nucleotide sequence ID" value="NZ_CP059897.1"/>
</dbReference>
<evidence type="ECO:0000313" key="1">
    <source>
        <dbReference type="EMBL" id="MFC3164854.1"/>
    </source>
</evidence>
<name>A0ABV7I6G5_9HYPH</name>
<proteinExistence type="predicted"/>
<evidence type="ECO:0000313" key="2">
    <source>
        <dbReference type="Proteomes" id="UP001595647"/>
    </source>
</evidence>
<comment type="caution">
    <text evidence="1">The sequence shown here is derived from an EMBL/GenBank/DDBJ whole genome shotgun (WGS) entry which is preliminary data.</text>
</comment>
<accession>A0ABV7I6G5</accession>